<dbReference type="Pfam" id="PF00440">
    <property type="entry name" value="TetR_N"/>
    <property type="match status" value="1"/>
</dbReference>
<reference evidence="6 7" key="1">
    <citation type="submission" date="2020-04" db="EMBL/GenBank/DDBJ databases">
        <authorList>
            <person name="De Canck E."/>
        </authorList>
    </citation>
    <scope>NUCLEOTIDE SEQUENCE [LARGE SCALE GENOMIC DNA]</scope>
    <source>
        <strain evidence="6 7">LMG 24238</strain>
    </source>
</reference>
<keyword evidence="3" id="KW-0804">Transcription</keyword>
<evidence type="ECO:0000313" key="7">
    <source>
        <dbReference type="Proteomes" id="UP000494255"/>
    </source>
</evidence>
<dbReference type="InterPro" id="IPR025996">
    <property type="entry name" value="MT1864/Rv1816-like_C"/>
</dbReference>
<keyword evidence="7" id="KW-1185">Reference proteome</keyword>
<evidence type="ECO:0000256" key="1">
    <source>
        <dbReference type="ARBA" id="ARBA00023015"/>
    </source>
</evidence>
<protein>
    <submittedName>
        <fullName evidence="6">Nucleoid occlusion factor SlmA</fullName>
    </submittedName>
</protein>
<name>A0A6J5BHU3_9BURK</name>
<dbReference type="Gene3D" id="1.10.357.10">
    <property type="entry name" value="Tetracycline Repressor, domain 2"/>
    <property type="match status" value="1"/>
</dbReference>
<keyword evidence="1" id="KW-0805">Transcription regulation</keyword>
<dbReference type="GO" id="GO:0003700">
    <property type="term" value="F:DNA-binding transcription factor activity"/>
    <property type="evidence" value="ECO:0007669"/>
    <property type="project" value="TreeGrafter"/>
</dbReference>
<evidence type="ECO:0000256" key="4">
    <source>
        <dbReference type="PROSITE-ProRule" id="PRU00335"/>
    </source>
</evidence>
<organism evidence="6 7">
    <name type="scientific">Paraburkholderia sediminicola</name>
    <dbReference type="NCBI Taxonomy" id="458836"/>
    <lineage>
        <taxon>Bacteria</taxon>
        <taxon>Pseudomonadati</taxon>
        <taxon>Pseudomonadota</taxon>
        <taxon>Betaproteobacteria</taxon>
        <taxon>Burkholderiales</taxon>
        <taxon>Burkholderiaceae</taxon>
        <taxon>Paraburkholderia</taxon>
    </lineage>
</organism>
<dbReference type="SUPFAM" id="SSF46689">
    <property type="entry name" value="Homeodomain-like"/>
    <property type="match status" value="1"/>
</dbReference>
<dbReference type="PROSITE" id="PS50977">
    <property type="entry name" value="HTH_TETR_2"/>
    <property type="match status" value="1"/>
</dbReference>
<evidence type="ECO:0000256" key="2">
    <source>
        <dbReference type="ARBA" id="ARBA00023125"/>
    </source>
</evidence>
<dbReference type="EMBL" id="CADIKC010000005">
    <property type="protein sequence ID" value="CAB3706929.1"/>
    <property type="molecule type" value="Genomic_DNA"/>
</dbReference>
<gene>
    <name evidence="6" type="primary">slmA_2</name>
    <name evidence="6" type="ORF">LMG24238_03950</name>
</gene>
<dbReference type="PANTHER" id="PTHR30055">
    <property type="entry name" value="HTH-TYPE TRANSCRIPTIONAL REGULATOR RUTR"/>
    <property type="match status" value="1"/>
</dbReference>
<dbReference type="InterPro" id="IPR009057">
    <property type="entry name" value="Homeodomain-like_sf"/>
</dbReference>
<feature type="DNA-binding region" description="H-T-H motif" evidence="4">
    <location>
        <begin position="48"/>
        <end position="67"/>
    </location>
</feature>
<dbReference type="InterPro" id="IPR036271">
    <property type="entry name" value="Tet_transcr_reg_TetR-rel_C_sf"/>
</dbReference>
<dbReference type="Proteomes" id="UP000494255">
    <property type="component" value="Unassembled WGS sequence"/>
</dbReference>
<sequence>MCSLSTSIWFQMPTNDDQPKQYHHGDLRRAIMDTALLMLEQQHGWQFTLREIARRANVSHSAPYRHFPDKASLLHELALVGFDRLREALDAEIDTDAGVPAQLRSLAYAYLGFGERNPSLYRLMFNTDAGEPSDIHTDPRTQAPFLLVVSVLEWGQRDGTIRSRPALGQATACWAHLHGLTMLSIDGRLVPEKVGDNAIGDALTTLMDGLVVGGTEVIHPSSEKP</sequence>
<keyword evidence="2 4" id="KW-0238">DNA-binding</keyword>
<dbReference type="PANTHER" id="PTHR30055:SF220">
    <property type="entry name" value="TETR-FAMILY REGULATORY PROTEIN"/>
    <property type="match status" value="1"/>
</dbReference>
<evidence type="ECO:0000313" key="6">
    <source>
        <dbReference type="EMBL" id="CAB3706929.1"/>
    </source>
</evidence>
<evidence type="ECO:0000256" key="3">
    <source>
        <dbReference type="ARBA" id="ARBA00023163"/>
    </source>
</evidence>
<dbReference type="InterPro" id="IPR001647">
    <property type="entry name" value="HTH_TetR"/>
</dbReference>
<dbReference type="GO" id="GO:0000976">
    <property type="term" value="F:transcription cis-regulatory region binding"/>
    <property type="evidence" value="ECO:0007669"/>
    <property type="project" value="TreeGrafter"/>
</dbReference>
<evidence type="ECO:0000259" key="5">
    <source>
        <dbReference type="PROSITE" id="PS50977"/>
    </source>
</evidence>
<dbReference type="Pfam" id="PF13305">
    <property type="entry name" value="TetR_C_33"/>
    <property type="match status" value="1"/>
</dbReference>
<feature type="domain" description="HTH tetR-type" evidence="5">
    <location>
        <begin position="25"/>
        <end position="85"/>
    </location>
</feature>
<dbReference type="SUPFAM" id="SSF48498">
    <property type="entry name" value="Tetracyclin repressor-like, C-terminal domain"/>
    <property type="match status" value="1"/>
</dbReference>
<dbReference type="AlphaFoldDB" id="A0A6J5BHU3"/>
<proteinExistence type="predicted"/>
<dbReference type="InterPro" id="IPR050109">
    <property type="entry name" value="HTH-type_TetR-like_transc_reg"/>
</dbReference>
<accession>A0A6J5BHU3</accession>